<name>A0A0E9SE76_ANGAN</name>
<evidence type="ECO:0000313" key="1">
    <source>
        <dbReference type="EMBL" id="JAH38985.1"/>
    </source>
</evidence>
<sequence length="40" mass="4620">MIDVNPSLSSYIFKNKFKNLTFPVLTFHPQITANFSHNAH</sequence>
<accession>A0A0E9SE76</accession>
<protein>
    <submittedName>
        <fullName evidence="1">Uncharacterized protein</fullName>
    </submittedName>
</protein>
<reference evidence="1" key="2">
    <citation type="journal article" date="2015" name="Fish Shellfish Immunol.">
        <title>Early steps in the European eel (Anguilla anguilla)-Vibrio vulnificus interaction in the gills: Role of the RtxA13 toxin.</title>
        <authorList>
            <person name="Callol A."/>
            <person name="Pajuelo D."/>
            <person name="Ebbesson L."/>
            <person name="Teles M."/>
            <person name="MacKenzie S."/>
            <person name="Amaro C."/>
        </authorList>
    </citation>
    <scope>NUCLEOTIDE SEQUENCE</scope>
</reference>
<dbReference type="EMBL" id="GBXM01069592">
    <property type="protein sequence ID" value="JAH38985.1"/>
    <property type="molecule type" value="Transcribed_RNA"/>
</dbReference>
<organism evidence="1">
    <name type="scientific">Anguilla anguilla</name>
    <name type="common">European freshwater eel</name>
    <name type="synonym">Muraena anguilla</name>
    <dbReference type="NCBI Taxonomy" id="7936"/>
    <lineage>
        <taxon>Eukaryota</taxon>
        <taxon>Metazoa</taxon>
        <taxon>Chordata</taxon>
        <taxon>Craniata</taxon>
        <taxon>Vertebrata</taxon>
        <taxon>Euteleostomi</taxon>
        <taxon>Actinopterygii</taxon>
        <taxon>Neopterygii</taxon>
        <taxon>Teleostei</taxon>
        <taxon>Anguilliformes</taxon>
        <taxon>Anguillidae</taxon>
        <taxon>Anguilla</taxon>
    </lineage>
</organism>
<dbReference type="AlphaFoldDB" id="A0A0E9SE76"/>
<proteinExistence type="predicted"/>
<reference evidence="1" key="1">
    <citation type="submission" date="2014-11" db="EMBL/GenBank/DDBJ databases">
        <authorList>
            <person name="Amaro Gonzalez C."/>
        </authorList>
    </citation>
    <scope>NUCLEOTIDE SEQUENCE</scope>
</reference>